<evidence type="ECO:0000313" key="5">
    <source>
        <dbReference type="Proteomes" id="UP001143747"/>
    </source>
</evidence>
<comment type="caution">
    <text evidence="4">The sequence shown here is derived from an EMBL/GenBank/DDBJ whole genome shotgun (WGS) entry which is preliminary data.</text>
</comment>
<dbReference type="RefSeq" id="WP_274925069.1">
    <property type="nucleotide sequence ID" value="NZ_JAKELO010000002.1"/>
</dbReference>
<dbReference type="SUPFAM" id="SSF51126">
    <property type="entry name" value="Pectin lyase-like"/>
    <property type="match status" value="3"/>
</dbReference>
<sequence>MVSKTWAGTLSVLTIIIAVLCLAAPAMATTWVVNPDGTGDFTTIQTALDSEWTSGDTIEIEYAIYKEPVAVDADGGGLTITGVPSPAGDLPVIDGMNGAIELPGLVDGFLGCGECSMFLYNGDFAVSSLCVTNASRNGLVVNPSGDENTVSLTDIEAADNGNHGVNVLWCDKVVLSGIEAYNNGRHGINVYSDSLEGTDLLCTDNGRHGLSVWAGDVSLTYVDAFQNGYRGVSVHTWCDACPATLLTGIYVADNGWDGLFVEGSGPSDAEISRIESTGNGGDGVVLKGFDDFTASDLFLDGNGVGEALTSILLADGESGMSLSCADSVNGVSLCNKMDRNNDFLFSADVDAAATENVDVVNSGIFCDLRGEGNGLFVMNSGNGTIENVDATNNPSVGILVDATGDVVISDCTADENGYLGILTASMSDESEQLLGQVLSDTGMDTESAETKAVIETAFTRMSASVADATVVSEDEFILWENVSILIGDVFEEGPDVTLSSVEANNNGYAGIGVIASYINATDISADENGASPTDVVGTLSGAGIVGASFVGEFSDIAAADNGGAGMAAASLALYIDDATFTGNGAEAYSDTHGPHFQTGLLTVSLVNFFSGVQSDENAGSGILMTSVITLCDECSASGNAYGGIVAADPLSLGIAAVLVHGGLDSIMDTTALSEEDRFYLESLSTPAMQDVVTCYGTTDAVLPSSVSGIDLDNITEDDVAFIIDVLHQYMATTGCYMMNSAADENGLFGMAVVSPNVITNGFSADGNGYDGGSPLLAIAGTGIVGLYLNGDFMETSVSENTGAGMVTVGVVSEYDGVIADDNGYAGIVTIDPVTLAAAALGAYFVVLDDTGAQVTMAAEDSAETTDLEMHADIAESAVVQEIVSTYYTGTSSVDATIDGVSIPEDGMDILLEHIELYFENAGVYAYDVSASGNGYPGFVAIAPNVVMDGVTADDNGAANDDESGIISLAAGSGVIGLSIVGDYEDIAASGNTGAGIATAGVVTDMTACDADENGVGVVSLFIVGDCTEIMADENAGPGIVLAGINGTLTDSVAIENAGPGIVCVDPVATVLMYLVPVMSAGADDAETVSPETLALLCQLSGSTNSVSSVSGDVETETKTAWTLIEWAVEHVSSYEGDITELNETEILDLVLTHYLTNAGMSVSDVSVDNNGWQGVVILSPSVVIEDVAAEGNGYHGVSVISPWKAVDAFGWVHPAEPVGAERLSVRGIYAVSNEGAGLAVAGANGGDVMDVYGSDNYVGILLADSDNLMVSDTMFETNWAASVLCGGSKFNSLTPIGPVMPDGALTDLTGSCNNAFVGTAVDGGIVVYPNSSGNVFDNTFFDEAAEIAADISGDGPFVLYSTSGYWAPVLPDPQRLAHMGGCGIGVSGLGGFNTTVNITYDYSYGYSEVEGEALYPQWAVNSTTPWEYWGFNTVTNDKSAKTVGTMVVPITPSASVPYGEFTDLMFIAPFWVEEQSSDDPGHDIFMKSLSENDEAGYIGPDGVFIPYTTPDAPVGEIGDGTGDGAGDGTGDDTGDDSGDDTGAPQQSGADGDGSASGQAGAPGVTATATAVATTPVPTTTPAGVVPVIGALGILGALAVIRRR</sequence>
<reference evidence="4" key="1">
    <citation type="submission" date="2022-01" db="EMBL/GenBank/DDBJ databases">
        <title>Draft genome of Methanogenium marinum DSM 15558.</title>
        <authorList>
            <person name="Chen S.-C."/>
            <person name="You Y.-T."/>
        </authorList>
    </citation>
    <scope>NUCLEOTIDE SEQUENCE</scope>
    <source>
        <strain evidence="4">DSM 15558</strain>
    </source>
</reference>
<feature type="compositionally biased region" description="Acidic residues" evidence="1">
    <location>
        <begin position="1529"/>
        <end position="1539"/>
    </location>
</feature>
<dbReference type="Proteomes" id="UP001143747">
    <property type="component" value="Unassembled WGS sequence"/>
</dbReference>
<keyword evidence="2" id="KW-1133">Transmembrane helix</keyword>
<feature type="transmembrane region" description="Helical" evidence="2">
    <location>
        <begin position="1582"/>
        <end position="1600"/>
    </location>
</feature>
<keyword evidence="2" id="KW-0812">Transmembrane</keyword>
<feature type="region of interest" description="Disordered" evidence="1">
    <location>
        <begin position="1508"/>
        <end position="1562"/>
    </location>
</feature>
<dbReference type="EMBL" id="JAKELO010000002">
    <property type="protein sequence ID" value="MDE4908441.1"/>
    <property type="molecule type" value="Genomic_DNA"/>
</dbReference>
<dbReference type="SMART" id="SM00710">
    <property type="entry name" value="PbH1"/>
    <property type="match status" value="15"/>
</dbReference>
<accession>A0A9Q4PXB5</accession>
<evidence type="ECO:0000256" key="2">
    <source>
        <dbReference type="SAM" id="Phobius"/>
    </source>
</evidence>
<dbReference type="InterPro" id="IPR012334">
    <property type="entry name" value="Pectin_lyas_fold"/>
</dbReference>
<feature type="compositionally biased region" description="Gly residues" evidence="1">
    <location>
        <begin position="1517"/>
        <end position="1528"/>
    </location>
</feature>
<organism evidence="4 5">
    <name type="scientific">Methanogenium marinum</name>
    <dbReference type="NCBI Taxonomy" id="348610"/>
    <lineage>
        <taxon>Archaea</taxon>
        <taxon>Methanobacteriati</taxon>
        <taxon>Methanobacteriota</taxon>
        <taxon>Stenosarchaea group</taxon>
        <taxon>Methanomicrobia</taxon>
        <taxon>Methanomicrobiales</taxon>
        <taxon>Methanomicrobiaceae</taxon>
        <taxon>Methanogenium</taxon>
    </lineage>
</organism>
<proteinExistence type="predicted"/>
<protein>
    <submittedName>
        <fullName evidence="4">Right-handed parallel beta-helix repeat-containing protein</fullName>
    </submittedName>
</protein>
<evidence type="ECO:0000256" key="1">
    <source>
        <dbReference type="SAM" id="MobiDB-lite"/>
    </source>
</evidence>
<feature type="domain" description="Right handed beta helix" evidence="3">
    <location>
        <begin position="366"/>
        <end position="424"/>
    </location>
</feature>
<gene>
    <name evidence="4" type="ORF">L0665_07420</name>
</gene>
<keyword evidence="2" id="KW-0472">Membrane</keyword>
<name>A0A9Q4PXB5_9EURY</name>
<dbReference type="InterPro" id="IPR011050">
    <property type="entry name" value="Pectin_lyase_fold/virulence"/>
</dbReference>
<dbReference type="Gene3D" id="2.160.20.10">
    <property type="entry name" value="Single-stranded right-handed beta-helix, Pectin lyase-like"/>
    <property type="match status" value="3"/>
</dbReference>
<dbReference type="InterPro" id="IPR006626">
    <property type="entry name" value="PbH1"/>
</dbReference>
<dbReference type="Pfam" id="PF13229">
    <property type="entry name" value="Beta_helix"/>
    <property type="match status" value="1"/>
</dbReference>
<feature type="compositionally biased region" description="Low complexity" evidence="1">
    <location>
        <begin position="1540"/>
        <end position="1562"/>
    </location>
</feature>
<evidence type="ECO:0000259" key="3">
    <source>
        <dbReference type="Pfam" id="PF13229"/>
    </source>
</evidence>
<dbReference type="InterPro" id="IPR039448">
    <property type="entry name" value="Beta_helix"/>
</dbReference>
<keyword evidence="5" id="KW-1185">Reference proteome</keyword>
<evidence type="ECO:0000313" key="4">
    <source>
        <dbReference type="EMBL" id="MDE4908441.1"/>
    </source>
</evidence>